<dbReference type="InterPro" id="IPR001463">
    <property type="entry name" value="Na/Ala_symport"/>
</dbReference>
<dbReference type="Pfam" id="PF01235">
    <property type="entry name" value="Na_Ala_symp"/>
    <property type="match status" value="1"/>
</dbReference>
<feature type="transmembrane region" description="Helical" evidence="9">
    <location>
        <begin position="12"/>
        <end position="30"/>
    </location>
</feature>
<protein>
    <submittedName>
        <fullName evidence="10">Alanine or glycine:cation symporter, AGCS family</fullName>
    </submittedName>
</protein>
<gene>
    <name evidence="10" type="ORF">SAMN05421810_101861</name>
</gene>
<feature type="transmembrane region" description="Helical" evidence="9">
    <location>
        <begin position="78"/>
        <end position="106"/>
    </location>
</feature>
<dbReference type="FunFam" id="1.20.1740.10:FF:000004">
    <property type="entry name" value="Sodium:alanine symporter family protein"/>
    <property type="match status" value="1"/>
</dbReference>
<evidence type="ECO:0000313" key="10">
    <source>
        <dbReference type="EMBL" id="SFP06799.1"/>
    </source>
</evidence>
<keyword evidence="8 9" id="KW-0472">Membrane</keyword>
<evidence type="ECO:0000256" key="9">
    <source>
        <dbReference type="RuleBase" id="RU363064"/>
    </source>
</evidence>
<feature type="transmembrane region" description="Helical" evidence="9">
    <location>
        <begin position="170"/>
        <end position="192"/>
    </location>
</feature>
<evidence type="ECO:0000256" key="3">
    <source>
        <dbReference type="ARBA" id="ARBA00022448"/>
    </source>
</evidence>
<evidence type="ECO:0000313" key="11">
    <source>
        <dbReference type="Proteomes" id="UP000198727"/>
    </source>
</evidence>
<feature type="transmembrane region" description="Helical" evidence="9">
    <location>
        <begin position="292"/>
        <end position="311"/>
    </location>
</feature>
<proteinExistence type="inferred from homology"/>
<dbReference type="GO" id="GO:0005886">
    <property type="term" value="C:plasma membrane"/>
    <property type="evidence" value="ECO:0007669"/>
    <property type="project" value="UniProtKB-SubCell"/>
</dbReference>
<accession>A0A1I5MBB2</accession>
<dbReference type="EMBL" id="FOWW01000001">
    <property type="protein sequence ID" value="SFP06799.1"/>
    <property type="molecule type" value="Genomic_DNA"/>
</dbReference>
<feature type="transmembrane region" description="Helical" evidence="9">
    <location>
        <begin position="138"/>
        <end position="158"/>
    </location>
</feature>
<dbReference type="AlphaFoldDB" id="A0A1I5MBB2"/>
<organism evidence="10 11">
    <name type="scientific">Amycolatopsis arida</name>
    <dbReference type="NCBI Taxonomy" id="587909"/>
    <lineage>
        <taxon>Bacteria</taxon>
        <taxon>Bacillati</taxon>
        <taxon>Actinomycetota</taxon>
        <taxon>Actinomycetes</taxon>
        <taxon>Pseudonocardiales</taxon>
        <taxon>Pseudonocardiaceae</taxon>
        <taxon>Amycolatopsis</taxon>
    </lineage>
</organism>
<evidence type="ECO:0000256" key="5">
    <source>
        <dbReference type="ARBA" id="ARBA00022692"/>
    </source>
</evidence>
<keyword evidence="4 9" id="KW-1003">Cell membrane</keyword>
<keyword evidence="5 9" id="KW-0812">Transmembrane</keyword>
<dbReference type="GO" id="GO:0005283">
    <property type="term" value="F:amino acid:sodium symporter activity"/>
    <property type="evidence" value="ECO:0007669"/>
    <property type="project" value="InterPro"/>
</dbReference>
<reference evidence="11" key="1">
    <citation type="submission" date="2016-10" db="EMBL/GenBank/DDBJ databases">
        <authorList>
            <person name="Varghese N."/>
            <person name="Submissions S."/>
        </authorList>
    </citation>
    <scope>NUCLEOTIDE SEQUENCE [LARGE SCALE GENOMIC DNA]</scope>
    <source>
        <strain evidence="11">CGMCC 4.5579</strain>
    </source>
</reference>
<feature type="transmembrane region" description="Helical" evidence="9">
    <location>
        <begin position="204"/>
        <end position="224"/>
    </location>
</feature>
<evidence type="ECO:0000256" key="6">
    <source>
        <dbReference type="ARBA" id="ARBA00022847"/>
    </source>
</evidence>
<evidence type="ECO:0000256" key="4">
    <source>
        <dbReference type="ARBA" id="ARBA00022475"/>
    </source>
</evidence>
<evidence type="ECO:0000256" key="2">
    <source>
        <dbReference type="ARBA" id="ARBA00009261"/>
    </source>
</evidence>
<keyword evidence="6 9" id="KW-0769">Symport</keyword>
<dbReference type="PANTHER" id="PTHR30330:SF7">
    <property type="entry name" value="SODIUM_PROTON-DEPENDENT ALANINE CARRIER PROTEIN YRBD-RELATED"/>
    <property type="match status" value="1"/>
</dbReference>
<dbReference type="PANTHER" id="PTHR30330">
    <property type="entry name" value="AGSS FAMILY TRANSPORTER, SODIUM-ALANINE"/>
    <property type="match status" value="1"/>
</dbReference>
<feature type="transmembrane region" description="Helical" evidence="9">
    <location>
        <begin position="230"/>
        <end position="255"/>
    </location>
</feature>
<dbReference type="RefSeq" id="WP_092528061.1">
    <property type="nucleotide sequence ID" value="NZ_FOWW01000001.1"/>
</dbReference>
<dbReference type="PRINTS" id="PR00175">
    <property type="entry name" value="NAALASMPORT"/>
</dbReference>
<evidence type="ECO:0000256" key="7">
    <source>
        <dbReference type="ARBA" id="ARBA00022989"/>
    </source>
</evidence>
<evidence type="ECO:0000256" key="8">
    <source>
        <dbReference type="ARBA" id="ARBA00023136"/>
    </source>
</evidence>
<evidence type="ECO:0000256" key="1">
    <source>
        <dbReference type="ARBA" id="ARBA00004651"/>
    </source>
</evidence>
<feature type="transmembrane region" description="Helical" evidence="9">
    <location>
        <begin position="354"/>
        <end position="373"/>
    </location>
</feature>
<feature type="transmembrane region" description="Helical" evidence="9">
    <location>
        <begin position="51"/>
        <end position="72"/>
    </location>
</feature>
<keyword evidence="11" id="KW-1185">Reference proteome</keyword>
<dbReference type="Proteomes" id="UP000198727">
    <property type="component" value="Unassembled WGS sequence"/>
</dbReference>
<keyword evidence="7 9" id="KW-1133">Transmembrane helix</keyword>
<dbReference type="STRING" id="587909.SAMN05421810_101861"/>
<keyword evidence="3 9" id="KW-0813">Transport</keyword>
<comment type="similarity">
    <text evidence="2 9">Belongs to the alanine or glycine:cation symporter (AGCS) (TC 2.A.25) family.</text>
</comment>
<feature type="transmembrane region" description="Helical" evidence="9">
    <location>
        <begin position="393"/>
        <end position="417"/>
    </location>
</feature>
<dbReference type="Gene3D" id="1.20.1740.10">
    <property type="entry name" value="Amino acid/polyamine transporter I"/>
    <property type="match status" value="1"/>
</dbReference>
<sequence>MTDVLASLNEWLWNPLVVLALGLGVLLTILTRGVQFRRIPDMIRQLRVGQGSAAGISSFQALTLTLSSRIGVGNIAGVATAIAAGGPGALFWMAVMAFLGGATAFVESTLAQIYKTEAGGKYWGGIPYYIEKGLGRRWLAVVAAGAALVLYGVLAPGVQSNNIAASVDTAMGVTPWVTGVVVVGLFGFVVLGGRRRIVAVADTVVPFMAVGYVVAALVVVAANASAVPSVVGLVLASAFGADSVFGGIVGAAVAWGVRRALFSNVAGVGEGTYGSAAAEVSHPVKQGLVQSFSIYVDTLFVCMATGLMILITGRYNVQAGDGGALVTNVPGVEAGPAYTQAAIDSVFAGVGPHFVALALALFAFTTLVAFAYIAETSLTYLTRGRQRKGPRTVVHLVMVAVIFYGSVESADLVWAIGDVGYASLAWVNMVCLVFLARPALIALRDYDRQRRQGLDPRFDPVRLGIPNADFWVASTGEAARHEVRE</sequence>
<dbReference type="NCBIfam" id="TIGR00835">
    <property type="entry name" value="agcS"/>
    <property type="match status" value="1"/>
</dbReference>
<name>A0A1I5MBB2_9PSEU</name>
<feature type="transmembrane region" description="Helical" evidence="9">
    <location>
        <begin position="423"/>
        <end position="443"/>
    </location>
</feature>
<comment type="subcellular location">
    <subcellularLocation>
        <location evidence="1 9">Cell membrane</location>
        <topology evidence="1 9">Multi-pass membrane protein</topology>
    </subcellularLocation>
</comment>
<dbReference type="OrthoDB" id="9806926at2"/>